<dbReference type="Proteomes" id="UP001566132">
    <property type="component" value="Unassembled WGS sequence"/>
</dbReference>
<dbReference type="PROSITE" id="PS50238">
    <property type="entry name" value="RHOGAP"/>
    <property type="match status" value="2"/>
</dbReference>
<comment type="caution">
    <text evidence="4">The sequence shown here is derived from an EMBL/GenBank/DDBJ whole genome shotgun (WGS) entry which is preliminary data.</text>
</comment>
<feature type="region of interest" description="Disordered" evidence="2">
    <location>
        <begin position="581"/>
        <end position="615"/>
    </location>
</feature>
<dbReference type="InterPro" id="IPR000198">
    <property type="entry name" value="RhoGAP_dom"/>
</dbReference>
<sequence>MPLSKSFSFRLRKEPKNENSSENLQTSESKNRNERILRDAICSQDNKGVVAGYSGFKNVLQRTVLTKHKSFSVDVINELRLNERFRKCALENDNRLSRSFTNIEHNISDNRNRDLFENSHSVKKLITSFEGPLEVIEELTIHNSDNRISDSLACLTPRSRKNVDELLKSINEVPKGQVRNPTENKFPYPDVELRRKPDIRTNRLSKTTDFDVGRKKLQKPVNPKNFDIRGVIKMQVTGSNKPDLIKSKDEYIAYEDEKFYRVNVKTKIKELLYSNVTIKSVKYQRSHKECKEIELKDMKNDTYILHFEDWKRAKLFMENEKMQVYLSDNKVTLMQTLRKLLGKRESQDSLEKRGIYKNEPIFGNTLRDIKNATNSLVPAFIIEVIKLLERPENIKSLGLYRASGNLAVIQKIRYEVDNGKLSILDQYAKDPDVLTGSLKLFFRELKEPLISRDVCDKLLEFTRTNAEQISFKDHQKIRTILIKNLDETNLETFAVIMRHLLEVIKYKEFNKMDSYNLAVCWGPSVIFTTTKADYTSPVLELSRDIVSLSQDATRLIDFFLMYFELHPAELDSLRKRPRNESISERMHTLRRQDSRDSDLSVDSSRSQKNSSSTSSLSVDEIVRRLVDYIEPHIHREDLYRKTGSADKTNKIMKKLNKKKIYELEKYKYDVNELIDALKKYLKEHDCLVNDQTVESVLVIVSDNTENCLESNIRRQVISRIEDTPKKDTLIFLLQHLARVIRNQHSNSSRNDLINVWVNILKNPKRCKVSNENFAKFLSIAVKVFDECSTTIPDVVSSSFNARNGANRSMDELMKEMKIQHKQSEKDRNSRYDNVDSDVGEASILDDCKTENTKL</sequence>
<keyword evidence="1" id="KW-0343">GTPase activation</keyword>
<evidence type="ECO:0000256" key="2">
    <source>
        <dbReference type="SAM" id="MobiDB-lite"/>
    </source>
</evidence>
<feature type="compositionally biased region" description="Basic and acidic residues" evidence="2">
    <location>
        <begin position="581"/>
        <end position="598"/>
    </location>
</feature>
<dbReference type="GO" id="GO:0005096">
    <property type="term" value="F:GTPase activator activity"/>
    <property type="evidence" value="ECO:0007669"/>
    <property type="project" value="UniProtKB-KW"/>
</dbReference>
<dbReference type="Pfam" id="PF00620">
    <property type="entry name" value="RhoGAP"/>
    <property type="match status" value="2"/>
</dbReference>
<dbReference type="CDD" id="cd00159">
    <property type="entry name" value="RhoGAP"/>
    <property type="match status" value="1"/>
</dbReference>
<proteinExistence type="predicted"/>
<keyword evidence="5" id="KW-1185">Reference proteome</keyword>
<reference evidence="4 5" key="1">
    <citation type="submission" date="2024-05" db="EMBL/GenBank/DDBJ databases">
        <title>Genetic variation in Jamaican populations of the coffee berry borer (Hypothenemus hampei).</title>
        <authorList>
            <person name="Errbii M."/>
            <person name="Myrie A."/>
        </authorList>
    </citation>
    <scope>NUCLEOTIDE SEQUENCE [LARGE SCALE GENOMIC DNA]</scope>
    <source>
        <strain evidence="4">JA-Hopewell-2020-01-JO</strain>
        <tissue evidence="4">Whole body</tissue>
    </source>
</reference>
<dbReference type="EMBL" id="JBDJPC010000005">
    <property type="protein sequence ID" value="KAL1502416.1"/>
    <property type="molecule type" value="Genomic_DNA"/>
</dbReference>
<evidence type="ECO:0000313" key="5">
    <source>
        <dbReference type="Proteomes" id="UP001566132"/>
    </source>
</evidence>
<protein>
    <recommendedName>
        <fullName evidence="3">Rho-GAP domain-containing protein</fullName>
    </recommendedName>
</protein>
<dbReference type="SMART" id="SM00324">
    <property type="entry name" value="RhoGAP"/>
    <property type="match status" value="1"/>
</dbReference>
<dbReference type="PANTHER" id="PTHR23176">
    <property type="entry name" value="RHO/RAC/CDC GTPASE-ACTIVATING PROTEIN"/>
    <property type="match status" value="1"/>
</dbReference>
<dbReference type="AlphaFoldDB" id="A0ABD1EYE2"/>
<organism evidence="4 5">
    <name type="scientific">Hypothenemus hampei</name>
    <name type="common">Coffee berry borer</name>
    <dbReference type="NCBI Taxonomy" id="57062"/>
    <lineage>
        <taxon>Eukaryota</taxon>
        <taxon>Metazoa</taxon>
        <taxon>Ecdysozoa</taxon>
        <taxon>Arthropoda</taxon>
        <taxon>Hexapoda</taxon>
        <taxon>Insecta</taxon>
        <taxon>Pterygota</taxon>
        <taxon>Neoptera</taxon>
        <taxon>Endopterygota</taxon>
        <taxon>Coleoptera</taxon>
        <taxon>Polyphaga</taxon>
        <taxon>Cucujiformia</taxon>
        <taxon>Curculionidae</taxon>
        <taxon>Scolytinae</taxon>
        <taxon>Hypothenemus</taxon>
    </lineage>
</organism>
<gene>
    <name evidence="4" type="ORF">ABEB36_007559</name>
</gene>
<accession>A0ABD1EYE2</accession>
<feature type="compositionally biased region" description="Low complexity" evidence="2">
    <location>
        <begin position="600"/>
        <end position="615"/>
    </location>
</feature>
<name>A0ABD1EYE2_HYPHA</name>
<evidence type="ECO:0000256" key="1">
    <source>
        <dbReference type="ARBA" id="ARBA00022468"/>
    </source>
</evidence>
<dbReference type="InterPro" id="IPR050729">
    <property type="entry name" value="Rho-GAP"/>
</dbReference>
<evidence type="ECO:0000313" key="4">
    <source>
        <dbReference type="EMBL" id="KAL1502416.1"/>
    </source>
</evidence>
<feature type="domain" description="Rho-GAP" evidence="3">
    <location>
        <begin position="364"/>
        <end position="563"/>
    </location>
</feature>
<dbReference type="SUPFAM" id="SSF48350">
    <property type="entry name" value="GTPase activation domain, GAP"/>
    <property type="match status" value="2"/>
</dbReference>
<dbReference type="PANTHER" id="PTHR23176:SF129">
    <property type="entry name" value="RHO GTPASE ACTIVATING PROTEIN AT 16F, ISOFORM E-RELATED"/>
    <property type="match status" value="1"/>
</dbReference>
<dbReference type="Gene3D" id="1.10.555.10">
    <property type="entry name" value="Rho GTPase activation protein"/>
    <property type="match status" value="2"/>
</dbReference>
<feature type="region of interest" description="Disordered" evidence="2">
    <location>
        <begin position="1"/>
        <end position="31"/>
    </location>
</feature>
<evidence type="ECO:0000259" key="3">
    <source>
        <dbReference type="PROSITE" id="PS50238"/>
    </source>
</evidence>
<feature type="domain" description="Rho-GAP" evidence="3">
    <location>
        <begin position="597"/>
        <end position="788"/>
    </location>
</feature>
<dbReference type="InterPro" id="IPR008936">
    <property type="entry name" value="Rho_GTPase_activation_prot"/>
</dbReference>